<dbReference type="RefSeq" id="WP_075132919.1">
    <property type="nucleotide sequence ID" value="NZ_MSIF01000004.1"/>
</dbReference>
<organism evidence="1 2">
    <name type="scientific">Actinophytocola xinjiangensis</name>
    <dbReference type="NCBI Taxonomy" id="485602"/>
    <lineage>
        <taxon>Bacteria</taxon>
        <taxon>Bacillati</taxon>
        <taxon>Actinomycetota</taxon>
        <taxon>Actinomycetes</taxon>
        <taxon>Pseudonocardiales</taxon>
        <taxon>Pseudonocardiaceae</taxon>
    </lineage>
</organism>
<dbReference type="EMBL" id="MSIF01000004">
    <property type="protein sequence ID" value="OLF11684.1"/>
    <property type="molecule type" value="Genomic_DNA"/>
</dbReference>
<sequence length="182" mass="19533">MRDLATSVPGRSAALLRSVFYDLMNLPEPPAGPVLAPYPPTDLAPLRGEVEAWWARVDLAPDGVHALRRWPADVPPAEGLDRYLVVAAGHPRHDLYGLAAVIVLPHDGPPAAEVFAARPACRLVVRHGTRDRCEATSRDGATVTVRVTDPGPVDASVYASAMVDLTGRVELSVGDHRTTVER</sequence>
<reference evidence="1 2" key="1">
    <citation type="submission" date="2016-12" db="EMBL/GenBank/DDBJ databases">
        <title>The draft genome sequence of Actinophytocola xinjiangensis.</title>
        <authorList>
            <person name="Wang W."/>
            <person name="Yuan L."/>
        </authorList>
    </citation>
    <scope>NUCLEOTIDE SEQUENCE [LARGE SCALE GENOMIC DNA]</scope>
    <source>
        <strain evidence="1 2">CGMCC 4.4663</strain>
    </source>
</reference>
<proteinExistence type="predicted"/>
<evidence type="ECO:0000313" key="2">
    <source>
        <dbReference type="Proteomes" id="UP000185696"/>
    </source>
</evidence>
<keyword evidence="2" id="KW-1185">Reference proteome</keyword>
<gene>
    <name evidence="1" type="ORF">BLA60_12205</name>
</gene>
<dbReference type="AlphaFoldDB" id="A0A7Z1B0A7"/>
<evidence type="ECO:0000313" key="1">
    <source>
        <dbReference type="EMBL" id="OLF11684.1"/>
    </source>
</evidence>
<dbReference type="Proteomes" id="UP000185696">
    <property type="component" value="Unassembled WGS sequence"/>
</dbReference>
<comment type="caution">
    <text evidence="1">The sequence shown here is derived from an EMBL/GenBank/DDBJ whole genome shotgun (WGS) entry which is preliminary data.</text>
</comment>
<protein>
    <submittedName>
        <fullName evidence="1">Uncharacterized protein</fullName>
    </submittedName>
</protein>
<accession>A0A7Z1B0A7</accession>
<name>A0A7Z1B0A7_9PSEU</name>